<feature type="transmembrane region" description="Helical" evidence="12">
    <location>
        <begin position="68"/>
        <end position="92"/>
    </location>
</feature>
<keyword evidence="6" id="KW-0598">Phosphotransferase system</keyword>
<dbReference type="InterPro" id="IPR050429">
    <property type="entry name" value="PTS_Glucose_EIICBA"/>
</dbReference>
<feature type="transmembrane region" description="Helical" evidence="12">
    <location>
        <begin position="445"/>
        <end position="467"/>
    </location>
</feature>
<evidence type="ECO:0000313" key="18">
    <source>
        <dbReference type="Proteomes" id="UP001058569"/>
    </source>
</evidence>
<gene>
    <name evidence="16" type="primary">ptsG</name>
    <name evidence="16" type="ORF">NCTC10126_00884</name>
    <name evidence="15" type="ORF">NPA07_03080</name>
</gene>
<keyword evidence="18" id="KW-1185">Reference proteome</keyword>
<dbReference type="PROSITE" id="PS01035">
    <property type="entry name" value="PTS_EIIB_TYPE_1_CYS"/>
    <property type="match status" value="1"/>
</dbReference>
<evidence type="ECO:0000256" key="5">
    <source>
        <dbReference type="ARBA" id="ARBA00022679"/>
    </source>
</evidence>
<feature type="transmembrane region" description="Helical" evidence="12">
    <location>
        <begin position="365"/>
        <end position="382"/>
    </location>
</feature>
<feature type="active site" description="Phosphocysteine intermediate; for EIIB activity" evidence="11">
    <location>
        <position position="539"/>
    </location>
</feature>
<evidence type="ECO:0000313" key="17">
    <source>
        <dbReference type="Proteomes" id="UP000280036"/>
    </source>
</evidence>
<comment type="subcellular location">
    <subcellularLocation>
        <location evidence="1">Cell membrane</location>
        <topology evidence="1">Multi-pass membrane protein</topology>
    </subcellularLocation>
</comment>
<feature type="transmembrane region" description="Helical" evidence="12">
    <location>
        <begin position="340"/>
        <end position="358"/>
    </location>
</feature>
<evidence type="ECO:0000256" key="6">
    <source>
        <dbReference type="ARBA" id="ARBA00022683"/>
    </source>
</evidence>
<keyword evidence="2" id="KW-0813">Transport</keyword>
<proteinExistence type="predicted"/>
<evidence type="ECO:0000256" key="11">
    <source>
        <dbReference type="PROSITE-ProRule" id="PRU00421"/>
    </source>
</evidence>
<keyword evidence="3" id="KW-1003">Cell membrane</keyword>
<dbReference type="GO" id="GO:0009401">
    <property type="term" value="P:phosphoenolpyruvate-dependent sugar phosphotransferase system"/>
    <property type="evidence" value="ECO:0007669"/>
    <property type="project" value="UniProtKB-KW"/>
</dbReference>
<dbReference type="Gene3D" id="3.30.1360.60">
    <property type="entry name" value="Glucose permease domain IIB"/>
    <property type="match status" value="1"/>
</dbReference>
<evidence type="ECO:0000256" key="12">
    <source>
        <dbReference type="SAM" id="Phobius"/>
    </source>
</evidence>
<evidence type="ECO:0000256" key="9">
    <source>
        <dbReference type="ARBA" id="ARBA00022989"/>
    </source>
</evidence>
<reference evidence="16 17" key="1">
    <citation type="submission" date="2018-12" db="EMBL/GenBank/DDBJ databases">
        <authorList>
            <consortium name="Pathogen Informatics"/>
        </authorList>
    </citation>
    <scope>NUCLEOTIDE SEQUENCE [LARGE SCALE GENOMIC DNA]</scope>
    <source>
        <strain evidence="16 17">NCTC10126</strain>
    </source>
</reference>
<feature type="domain" description="PTS EIIB type-1" evidence="13">
    <location>
        <begin position="517"/>
        <end position="597"/>
    </location>
</feature>
<keyword evidence="9 12" id="KW-1133">Transmembrane helix</keyword>
<keyword evidence="5" id="KW-0808">Transferase</keyword>
<dbReference type="SUPFAM" id="SSF55604">
    <property type="entry name" value="Glucose permease domain IIB"/>
    <property type="match status" value="1"/>
</dbReference>
<dbReference type="PANTHER" id="PTHR30009">
    <property type="entry name" value="CYTOCHROME C-TYPE SYNTHESIS PROTEIN AND PTS TRANSMEMBRANE COMPONENT"/>
    <property type="match status" value="1"/>
</dbReference>
<feature type="transmembrane region" description="Helical" evidence="12">
    <location>
        <begin position="420"/>
        <end position="439"/>
    </location>
</feature>
<dbReference type="RefSeq" id="WP_126118554.1">
    <property type="nucleotide sequence ID" value="NZ_CP101806.1"/>
</dbReference>
<dbReference type="EMBL" id="UZVY01000001">
    <property type="protein sequence ID" value="VDR42362.1"/>
    <property type="molecule type" value="Genomic_DNA"/>
</dbReference>
<evidence type="ECO:0000256" key="3">
    <source>
        <dbReference type="ARBA" id="ARBA00022475"/>
    </source>
</evidence>
<dbReference type="InterPro" id="IPR013013">
    <property type="entry name" value="PTS_EIIC_1"/>
</dbReference>
<name>A0A3P8LIM2_9BACT</name>
<evidence type="ECO:0000256" key="4">
    <source>
        <dbReference type="ARBA" id="ARBA00022597"/>
    </source>
</evidence>
<dbReference type="PANTHER" id="PTHR30009:SF20">
    <property type="entry name" value="PTS SYSTEM GLUCOSE-SPECIFIC EIICB COMPONENT-RELATED"/>
    <property type="match status" value="1"/>
</dbReference>
<feature type="domain" description="PTS EIIC type-1" evidence="14">
    <location>
        <begin position="20"/>
        <end position="479"/>
    </location>
</feature>
<organism evidence="16 17">
    <name type="scientific">Mycoplasmopsis caviae</name>
    <dbReference type="NCBI Taxonomy" id="55603"/>
    <lineage>
        <taxon>Bacteria</taxon>
        <taxon>Bacillati</taxon>
        <taxon>Mycoplasmatota</taxon>
        <taxon>Mycoplasmoidales</taxon>
        <taxon>Metamycoplasmataceae</taxon>
        <taxon>Mycoplasmopsis</taxon>
    </lineage>
</organism>
<dbReference type="AlphaFoldDB" id="A0A3P8LIM2"/>
<evidence type="ECO:0000259" key="14">
    <source>
        <dbReference type="PROSITE" id="PS51103"/>
    </source>
</evidence>
<keyword evidence="10 12" id="KW-0472">Membrane</keyword>
<evidence type="ECO:0000313" key="15">
    <source>
        <dbReference type="EMBL" id="UUD34780.1"/>
    </source>
</evidence>
<sequence length="597" mass="65227">MDTSKTTTSPNEVNNKSQKGKIKAWFQQLARGLMLPIAILPIAGLLLGIGGAIGANVHTALGTTIANIFKGISVVVFGNLPILFCIAIAITFSKDKGGAGFAAVIAYLVFTSSQMAFIQKPEKDFAGSILWFHKYLPGIVDKNLGMNSLNTSIFGGLVVGIATSYTFNYFSKLQLPTALSFFSGIRLVPIVLVPISFGISLVFLLFWPWVGLAIFKIGALIQKAPLGLDGFVYGVLGRALMPFGLHHIPIVLAFQTEFGGVLSIQMIEQAVTKNIIDQNTANILIKELKSFTDNKETIIGDQNIWNFINGLKFNTINGVRLYPWFYSNLGINAGRFTQDYPTYLGTCMGIGLAMILLAEKENRRNVAITIGSAMAVAFLTGITEPLEFTFLFVAPQLYYAIYVPLSGLAYALMEWSGAHVGVGFARGFIDLIIYGAIPVAKGTAFYWALLWSIVLGSISFVTFYFWIKYGKIATPGRLGNNIGLINKKKYQELKENEADKKLIEKASNQENKKTFDDENIEGIVNKLGGLANLNNVSACATRLRVELKENLDIKAEDFVPYGSFGLVHDNLSVQVILGGKATVIADKINEKINDEVK</sequence>
<dbReference type="InterPro" id="IPR018113">
    <property type="entry name" value="PTrfase_EIIB_Cys"/>
</dbReference>
<dbReference type="Pfam" id="PF02378">
    <property type="entry name" value="PTS_EIIC"/>
    <property type="match status" value="1"/>
</dbReference>
<dbReference type="OrthoDB" id="9764327at2"/>
<reference evidence="15" key="2">
    <citation type="submission" date="2022-07" db="EMBL/GenBank/DDBJ databases">
        <title>Complete genome of Mycoplasma caviae type strain G122.</title>
        <authorList>
            <person name="Spergser J."/>
        </authorList>
    </citation>
    <scope>NUCLEOTIDE SEQUENCE</scope>
    <source>
        <strain evidence="15">G122</strain>
    </source>
</reference>
<feature type="transmembrane region" description="Helical" evidence="12">
    <location>
        <begin position="187"/>
        <end position="210"/>
    </location>
</feature>
<dbReference type="InterPro" id="IPR036878">
    <property type="entry name" value="Glu_permease_IIB"/>
</dbReference>
<evidence type="ECO:0000256" key="1">
    <source>
        <dbReference type="ARBA" id="ARBA00004651"/>
    </source>
</evidence>
<accession>A0A3P8LIM2</accession>
<feature type="transmembrane region" description="Helical" evidence="12">
    <location>
        <begin position="388"/>
        <end position="413"/>
    </location>
</feature>
<dbReference type="GO" id="GO:0008982">
    <property type="term" value="F:protein-N(PI)-phosphohistidine-sugar phosphotransferase activity"/>
    <property type="evidence" value="ECO:0007669"/>
    <property type="project" value="InterPro"/>
</dbReference>
<keyword evidence="4" id="KW-0762">Sugar transport</keyword>
<evidence type="ECO:0000256" key="8">
    <source>
        <dbReference type="ARBA" id="ARBA00022777"/>
    </source>
</evidence>
<keyword evidence="7 12" id="KW-0812">Transmembrane</keyword>
<evidence type="ECO:0000256" key="10">
    <source>
        <dbReference type="ARBA" id="ARBA00023136"/>
    </source>
</evidence>
<feature type="transmembrane region" description="Helical" evidence="12">
    <location>
        <begin position="98"/>
        <end position="118"/>
    </location>
</feature>
<dbReference type="PROSITE" id="PS51103">
    <property type="entry name" value="PTS_EIIC_TYPE_1"/>
    <property type="match status" value="1"/>
</dbReference>
<dbReference type="GO" id="GO:0090563">
    <property type="term" value="F:protein-phosphocysteine-sugar phosphotransferase activity"/>
    <property type="evidence" value="ECO:0007669"/>
    <property type="project" value="TreeGrafter"/>
</dbReference>
<feature type="transmembrane region" description="Helical" evidence="12">
    <location>
        <begin position="149"/>
        <end position="167"/>
    </location>
</feature>
<dbReference type="InterPro" id="IPR003352">
    <property type="entry name" value="PTS_EIIC"/>
</dbReference>
<keyword evidence="8" id="KW-0418">Kinase</keyword>
<dbReference type="PROSITE" id="PS51098">
    <property type="entry name" value="PTS_EIIB_TYPE_1"/>
    <property type="match status" value="1"/>
</dbReference>
<dbReference type="Proteomes" id="UP000280036">
    <property type="component" value="Unassembled WGS sequence"/>
</dbReference>
<dbReference type="GO" id="GO:0005886">
    <property type="term" value="C:plasma membrane"/>
    <property type="evidence" value="ECO:0007669"/>
    <property type="project" value="UniProtKB-SubCell"/>
</dbReference>
<dbReference type="Proteomes" id="UP001058569">
    <property type="component" value="Chromosome"/>
</dbReference>
<dbReference type="InterPro" id="IPR001996">
    <property type="entry name" value="PTS_IIB_1"/>
</dbReference>
<dbReference type="Pfam" id="PF00367">
    <property type="entry name" value="PTS_EIIB"/>
    <property type="match status" value="1"/>
</dbReference>
<evidence type="ECO:0000256" key="2">
    <source>
        <dbReference type="ARBA" id="ARBA00022448"/>
    </source>
</evidence>
<evidence type="ECO:0000259" key="13">
    <source>
        <dbReference type="PROSITE" id="PS51098"/>
    </source>
</evidence>
<feature type="transmembrane region" description="Helical" evidence="12">
    <location>
        <begin position="33"/>
        <end position="56"/>
    </location>
</feature>
<evidence type="ECO:0000313" key="16">
    <source>
        <dbReference type="EMBL" id="VDR42362.1"/>
    </source>
</evidence>
<dbReference type="EMBL" id="CP101806">
    <property type="protein sequence ID" value="UUD34780.1"/>
    <property type="molecule type" value="Genomic_DNA"/>
</dbReference>
<dbReference type="GO" id="GO:0016301">
    <property type="term" value="F:kinase activity"/>
    <property type="evidence" value="ECO:0007669"/>
    <property type="project" value="UniProtKB-KW"/>
</dbReference>
<evidence type="ECO:0000256" key="7">
    <source>
        <dbReference type="ARBA" id="ARBA00022692"/>
    </source>
</evidence>
<protein>
    <submittedName>
        <fullName evidence="16">EIICBA-Glc</fullName>
    </submittedName>
    <submittedName>
        <fullName evidence="15">PTS transporter subunit EIIC</fullName>
    </submittedName>
</protein>